<evidence type="ECO:0000313" key="8">
    <source>
        <dbReference type="EMBL" id="GAU87135.1"/>
    </source>
</evidence>
<feature type="compositionally biased region" description="Acidic residues" evidence="6">
    <location>
        <begin position="1"/>
        <end position="13"/>
    </location>
</feature>
<dbReference type="InterPro" id="IPR052035">
    <property type="entry name" value="ZnF_BED_domain_contain"/>
</dbReference>
<feature type="domain" description="HAT C-terminal dimerisation" evidence="7">
    <location>
        <begin position="276"/>
        <end position="341"/>
    </location>
</feature>
<evidence type="ECO:0000256" key="4">
    <source>
        <dbReference type="ARBA" id="ARBA00022833"/>
    </source>
</evidence>
<dbReference type="GO" id="GO:0005634">
    <property type="term" value="C:nucleus"/>
    <property type="evidence" value="ECO:0007669"/>
    <property type="project" value="UniProtKB-SubCell"/>
</dbReference>
<protein>
    <recommendedName>
        <fullName evidence="7">HAT C-terminal dimerisation domain-containing protein</fullName>
    </recommendedName>
</protein>
<dbReference type="PANTHER" id="PTHR46481:SF10">
    <property type="entry name" value="ZINC FINGER BED DOMAIN-CONTAINING PROTEIN 39"/>
    <property type="match status" value="1"/>
</dbReference>
<dbReference type="InterPro" id="IPR012337">
    <property type="entry name" value="RNaseH-like_sf"/>
</dbReference>
<organism evidence="8 9">
    <name type="scientific">Ramazzottius varieornatus</name>
    <name type="common">Water bear</name>
    <name type="synonym">Tardigrade</name>
    <dbReference type="NCBI Taxonomy" id="947166"/>
    <lineage>
        <taxon>Eukaryota</taxon>
        <taxon>Metazoa</taxon>
        <taxon>Ecdysozoa</taxon>
        <taxon>Tardigrada</taxon>
        <taxon>Eutardigrada</taxon>
        <taxon>Parachela</taxon>
        <taxon>Hypsibioidea</taxon>
        <taxon>Ramazzottiidae</taxon>
        <taxon>Ramazzottius</taxon>
    </lineage>
</organism>
<evidence type="ECO:0000256" key="5">
    <source>
        <dbReference type="ARBA" id="ARBA00023242"/>
    </source>
</evidence>
<evidence type="ECO:0000259" key="7">
    <source>
        <dbReference type="Pfam" id="PF05699"/>
    </source>
</evidence>
<keyword evidence="2" id="KW-0479">Metal-binding</keyword>
<dbReference type="InterPro" id="IPR008906">
    <property type="entry name" value="HATC_C_dom"/>
</dbReference>
<keyword evidence="9" id="KW-1185">Reference proteome</keyword>
<evidence type="ECO:0000313" key="9">
    <source>
        <dbReference type="Proteomes" id="UP000186922"/>
    </source>
</evidence>
<dbReference type="Proteomes" id="UP000186922">
    <property type="component" value="Unassembled WGS sequence"/>
</dbReference>
<sequence>MSAEGMEQDLERDEAERGSLADGELQDKASGCPLGYIICLRCRQIFKHSRTSSTLVYKRHISACGKANNQPLIIGFAVGTLPNSIPEAAKHSQLHSQIYSWRTIARSDYYQQIRRRGSGKTASEVASWNEADFDSARRWDDFGFFGKRNTPKLPTSVILILWRTISRALQVHALNVFKAKLQPDDIHKVAVFLNPSMKHMSFLPESDCVKVIATVMKHVQQIEVPHDERALMPSADIGAPKPKSIFDFSNLCMFSSNEPGAQSEVEKYNRMRNPPATQDLLAFWQQNEKELPCLSLYAKRILSVPASSNPSERLFSHTGNALNSKRTSMLPKTLSDLMVIR</sequence>
<accession>A0A1D1UFH0</accession>
<reference evidence="8 9" key="1">
    <citation type="journal article" date="2016" name="Nat. Commun.">
        <title>Extremotolerant tardigrade genome and improved radiotolerance of human cultured cells by tardigrade-unique protein.</title>
        <authorList>
            <person name="Hashimoto T."/>
            <person name="Horikawa D.D."/>
            <person name="Saito Y."/>
            <person name="Kuwahara H."/>
            <person name="Kozuka-Hata H."/>
            <person name="Shin-I T."/>
            <person name="Minakuchi Y."/>
            <person name="Ohishi K."/>
            <person name="Motoyama A."/>
            <person name="Aizu T."/>
            <person name="Enomoto A."/>
            <person name="Kondo K."/>
            <person name="Tanaka S."/>
            <person name="Hara Y."/>
            <person name="Koshikawa S."/>
            <person name="Sagara H."/>
            <person name="Miura T."/>
            <person name="Yokobori S."/>
            <person name="Miyagawa K."/>
            <person name="Suzuki Y."/>
            <person name="Kubo T."/>
            <person name="Oyama M."/>
            <person name="Kohara Y."/>
            <person name="Fujiyama A."/>
            <person name="Arakawa K."/>
            <person name="Katayama T."/>
            <person name="Toyoda A."/>
            <person name="Kunieda T."/>
        </authorList>
    </citation>
    <scope>NUCLEOTIDE SEQUENCE [LARGE SCALE GENOMIC DNA]</scope>
    <source>
        <strain evidence="8 9">YOKOZUNA-1</strain>
    </source>
</reference>
<dbReference type="AlphaFoldDB" id="A0A1D1UFH0"/>
<dbReference type="EMBL" id="BDGG01000001">
    <property type="protein sequence ID" value="GAU87135.1"/>
    <property type="molecule type" value="Genomic_DNA"/>
</dbReference>
<dbReference type="GO" id="GO:0008270">
    <property type="term" value="F:zinc ion binding"/>
    <property type="evidence" value="ECO:0007669"/>
    <property type="project" value="UniProtKB-KW"/>
</dbReference>
<dbReference type="SUPFAM" id="SSF53098">
    <property type="entry name" value="Ribonuclease H-like"/>
    <property type="match status" value="1"/>
</dbReference>
<gene>
    <name evidence="8" type="primary">RvY_00031-1</name>
    <name evidence="8" type="synonym">RvY_00031.1</name>
    <name evidence="8" type="ORF">RvY_00031</name>
</gene>
<keyword evidence="3" id="KW-0863">Zinc-finger</keyword>
<evidence type="ECO:0000256" key="3">
    <source>
        <dbReference type="ARBA" id="ARBA00022771"/>
    </source>
</evidence>
<comment type="subcellular location">
    <subcellularLocation>
        <location evidence="1">Nucleus</location>
    </subcellularLocation>
</comment>
<name>A0A1D1UFH0_RAMVA</name>
<evidence type="ECO:0000256" key="1">
    <source>
        <dbReference type="ARBA" id="ARBA00004123"/>
    </source>
</evidence>
<keyword evidence="4" id="KW-0862">Zinc</keyword>
<dbReference type="PANTHER" id="PTHR46481">
    <property type="entry name" value="ZINC FINGER BED DOMAIN-CONTAINING PROTEIN 4"/>
    <property type="match status" value="1"/>
</dbReference>
<evidence type="ECO:0000256" key="6">
    <source>
        <dbReference type="SAM" id="MobiDB-lite"/>
    </source>
</evidence>
<dbReference type="GO" id="GO:0046983">
    <property type="term" value="F:protein dimerization activity"/>
    <property type="evidence" value="ECO:0007669"/>
    <property type="project" value="InterPro"/>
</dbReference>
<keyword evidence="5" id="KW-0539">Nucleus</keyword>
<dbReference type="Pfam" id="PF05699">
    <property type="entry name" value="Dimer_Tnp_hAT"/>
    <property type="match status" value="1"/>
</dbReference>
<evidence type="ECO:0000256" key="2">
    <source>
        <dbReference type="ARBA" id="ARBA00022723"/>
    </source>
</evidence>
<feature type="region of interest" description="Disordered" evidence="6">
    <location>
        <begin position="1"/>
        <end position="22"/>
    </location>
</feature>
<comment type="caution">
    <text evidence="8">The sequence shown here is derived from an EMBL/GenBank/DDBJ whole genome shotgun (WGS) entry which is preliminary data.</text>
</comment>
<proteinExistence type="predicted"/>
<dbReference type="OrthoDB" id="10023994at2759"/>